<dbReference type="RefSeq" id="WP_181462407.1">
    <property type="nucleotide sequence ID" value="NZ_CP059275.1"/>
</dbReference>
<dbReference type="InterPro" id="IPR005146">
    <property type="entry name" value="B3/B4_tRNA-bd"/>
</dbReference>
<evidence type="ECO:0000313" key="3">
    <source>
        <dbReference type="Proteomes" id="UP000510868"/>
    </source>
</evidence>
<dbReference type="PANTHER" id="PTHR39209">
    <property type="match status" value="1"/>
</dbReference>
<dbReference type="PANTHER" id="PTHR39209:SF2">
    <property type="entry name" value="CYTOPLASMIC PROTEIN"/>
    <property type="match status" value="1"/>
</dbReference>
<dbReference type="InterPro" id="IPR020825">
    <property type="entry name" value="Phe-tRNA_synthase-like_B3/B4"/>
</dbReference>
<feature type="domain" description="B3/B4 tRNA-binding" evidence="1">
    <location>
        <begin position="68"/>
        <end position="224"/>
    </location>
</feature>
<evidence type="ECO:0000259" key="1">
    <source>
        <dbReference type="SMART" id="SM00873"/>
    </source>
</evidence>
<dbReference type="AlphaFoldDB" id="A0A7L6BH80"/>
<sequence length="242" mass="26902">MALNKVIVDQEFWDLFPDATVNIMFVNNFENDKTSLTEDDRDKMLQKAVKESAKYTGAEPFSSNPVIAQWRDVYKKFPKRKGARASVEALLKRASKGHHFAPINPLVDVYNSISMTYGVPVGIEDADHIAGDMHLGKAKGGEAFVSVGGNGENESDPAREGEIMYYDDEGAVCRSLNWRDGTRTQVNDDTKNAVIVIESVNAEQAARAKEAMSKLSELIKKYFNVETTADYTLTKDNPAVQR</sequence>
<accession>A0A7L6BH80</accession>
<dbReference type="Pfam" id="PF03483">
    <property type="entry name" value="B3_4"/>
    <property type="match status" value="1"/>
</dbReference>
<evidence type="ECO:0000313" key="2">
    <source>
        <dbReference type="EMBL" id="QLQ61566.1"/>
    </source>
</evidence>
<dbReference type="GO" id="GO:0004826">
    <property type="term" value="F:phenylalanine-tRNA ligase activity"/>
    <property type="evidence" value="ECO:0007669"/>
    <property type="project" value="InterPro"/>
</dbReference>
<reference evidence="2 3" key="1">
    <citation type="submission" date="2020-07" db="EMBL/GenBank/DDBJ databases">
        <title>Genome sequence of Lactobacillus reuteri CNEI-KCA3 isolated from the faeces of a reared-broiler chicken, South-East Nigeria, reveals presence of CRISPR arrays.</title>
        <authorList>
            <person name="Anukam K.C."/>
            <person name="Ibezim C.N."/>
            <person name="BeecK W.V."/>
            <person name="Allonsius C."/>
            <person name="Broek M.D."/>
            <person name="Tuyaerts I."/>
            <person name="Attama A."/>
            <person name="Esimone C.O."/>
            <person name="Lebeer S."/>
        </authorList>
    </citation>
    <scope>NUCLEOTIDE SEQUENCE [LARGE SCALE GENOMIC DNA]</scope>
    <source>
        <strain evidence="2 3">CNEI-KCA3</strain>
    </source>
</reference>
<gene>
    <name evidence="2" type="ORF">HHK02_10570</name>
</gene>
<dbReference type="SMART" id="SM00873">
    <property type="entry name" value="B3_4"/>
    <property type="match status" value="1"/>
</dbReference>
<dbReference type="Gene3D" id="3.50.40.10">
    <property type="entry name" value="Phenylalanyl-trna Synthetase, Chain B, domain 3"/>
    <property type="match status" value="1"/>
</dbReference>
<proteinExistence type="predicted"/>
<dbReference type="Proteomes" id="UP000510868">
    <property type="component" value="Chromosome"/>
</dbReference>
<dbReference type="GO" id="GO:0003723">
    <property type="term" value="F:RNA binding"/>
    <property type="evidence" value="ECO:0007669"/>
    <property type="project" value="InterPro"/>
</dbReference>
<name>A0A7L6BH80_LIMRT</name>
<dbReference type="SUPFAM" id="SSF56037">
    <property type="entry name" value="PheT/TilS domain"/>
    <property type="match status" value="1"/>
</dbReference>
<protein>
    <recommendedName>
        <fullName evidence="1">B3/B4 tRNA-binding domain-containing protein</fullName>
    </recommendedName>
</protein>
<dbReference type="EMBL" id="CP059275">
    <property type="protein sequence ID" value="QLQ61566.1"/>
    <property type="molecule type" value="Genomic_DNA"/>
</dbReference>
<organism evidence="2 3">
    <name type="scientific">Limosilactobacillus reuteri</name>
    <name type="common">Lactobacillus reuteri</name>
    <dbReference type="NCBI Taxonomy" id="1598"/>
    <lineage>
        <taxon>Bacteria</taxon>
        <taxon>Bacillati</taxon>
        <taxon>Bacillota</taxon>
        <taxon>Bacilli</taxon>
        <taxon>Lactobacillales</taxon>
        <taxon>Lactobacillaceae</taxon>
        <taxon>Limosilactobacillus</taxon>
    </lineage>
</organism>